<accession>A0A8J2Z5B8</accession>
<dbReference type="GO" id="GO:0006168">
    <property type="term" value="P:adenine salvage"/>
    <property type="evidence" value="ECO:0007669"/>
    <property type="project" value="InterPro"/>
</dbReference>
<keyword evidence="8 12" id="KW-0963">Cytoplasm</keyword>
<dbReference type="EC" id="2.4.2.7" evidence="7 12"/>
<dbReference type="AlphaFoldDB" id="A0A8J2Z5B8"/>
<dbReference type="RefSeq" id="WP_117002954.1">
    <property type="nucleotide sequence ID" value="NZ_BMJS01000018.1"/>
</dbReference>
<dbReference type="FunFam" id="3.40.50.2020:FF:000004">
    <property type="entry name" value="Adenine phosphoribosyltransferase"/>
    <property type="match status" value="1"/>
</dbReference>
<dbReference type="GO" id="GO:0044209">
    <property type="term" value="P:AMP salvage"/>
    <property type="evidence" value="ECO:0007669"/>
    <property type="project" value="UniProtKB-UniRule"/>
</dbReference>
<comment type="function">
    <text evidence="2 12">Catalyzes a salvage reaction resulting in the formation of AMP, that is energically less costly than de novo synthesis.</text>
</comment>
<comment type="subcellular location">
    <subcellularLocation>
        <location evidence="3 12">Cytoplasm</location>
    </subcellularLocation>
</comment>
<evidence type="ECO:0000256" key="6">
    <source>
        <dbReference type="ARBA" id="ARBA00011738"/>
    </source>
</evidence>
<dbReference type="OrthoDB" id="9803963at2"/>
<reference evidence="14" key="2">
    <citation type="submission" date="2020-09" db="EMBL/GenBank/DDBJ databases">
        <authorList>
            <person name="Sun Q."/>
            <person name="Zhou Y."/>
        </authorList>
    </citation>
    <scope>NUCLEOTIDE SEQUENCE</scope>
    <source>
        <strain evidence="14">CGMCC 1.15758</strain>
    </source>
</reference>
<keyword evidence="10 12" id="KW-0808">Transferase</keyword>
<protein>
    <recommendedName>
        <fullName evidence="7 12">Adenine phosphoribosyltransferase</fullName>
        <shortName evidence="12">APRT</shortName>
        <ecNumber evidence="7 12">2.4.2.7</ecNumber>
    </recommendedName>
</protein>
<dbReference type="UniPathway" id="UPA00588">
    <property type="reaction ID" value="UER00646"/>
</dbReference>
<evidence type="ECO:0000313" key="15">
    <source>
        <dbReference type="Proteomes" id="UP000636949"/>
    </source>
</evidence>
<dbReference type="GO" id="GO:0016208">
    <property type="term" value="F:AMP binding"/>
    <property type="evidence" value="ECO:0007669"/>
    <property type="project" value="TreeGrafter"/>
</dbReference>
<dbReference type="InterPro" id="IPR050054">
    <property type="entry name" value="UPRTase/APRTase"/>
</dbReference>
<evidence type="ECO:0000256" key="8">
    <source>
        <dbReference type="ARBA" id="ARBA00022490"/>
    </source>
</evidence>
<dbReference type="EMBL" id="BMJS01000018">
    <property type="protein sequence ID" value="GGG00119.1"/>
    <property type="molecule type" value="Genomic_DNA"/>
</dbReference>
<comment type="catalytic activity">
    <reaction evidence="1 12">
        <text>AMP + diphosphate = 5-phospho-alpha-D-ribose 1-diphosphate + adenine</text>
        <dbReference type="Rhea" id="RHEA:16609"/>
        <dbReference type="ChEBI" id="CHEBI:16708"/>
        <dbReference type="ChEBI" id="CHEBI:33019"/>
        <dbReference type="ChEBI" id="CHEBI:58017"/>
        <dbReference type="ChEBI" id="CHEBI:456215"/>
        <dbReference type="EC" id="2.4.2.7"/>
    </reaction>
</comment>
<comment type="subunit">
    <text evidence="6 12">Homodimer.</text>
</comment>
<keyword evidence="11 12" id="KW-0660">Purine salvage</keyword>
<dbReference type="GO" id="GO:0003999">
    <property type="term" value="F:adenine phosphoribosyltransferase activity"/>
    <property type="evidence" value="ECO:0007669"/>
    <property type="project" value="UniProtKB-UniRule"/>
</dbReference>
<feature type="domain" description="Phosphoribosyltransferase" evidence="13">
    <location>
        <begin position="30"/>
        <end position="154"/>
    </location>
</feature>
<dbReference type="CDD" id="cd06223">
    <property type="entry name" value="PRTases_typeI"/>
    <property type="match status" value="1"/>
</dbReference>
<evidence type="ECO:0000256" key="11">
    <source>
        <dbReference type="ARBA" id="ARBA00022726"/>
    </source>
</evidence>
<evidence type="ECO:0000256" key="12">
    <source>
        <dbReference type="HAMAP-Rule" id="MF_00004"/>
    </source>
</evidence>
<evidence type="ECO:0000256" key="7">
    <source>
        <dbReference type="ARBA" id="ARBA00011893"/>
    </source>
</evidence>
<keyword evidence="9 12" id="KW-0328">Glycosyltransferase</keyword>
<dbReference type="PANTHER" id="PTHR32315">
    <property type="entry name" value="ADENINE PHOSPHORIBOSYLTRANSFERASE"/>
    <property type="match status" value="1"/>
</dbReference>
<dbReference type="GO" id="GO:0002055">
    <property type="term" value="F:adenine binding"/>
    <property type="evidence" value="ECO:0007669"/>
    <property type="project" value="TreeGrafter"/>
</dbReference>
<gene>
    <name evidence="12 14" type="primary">apt</name>
    <name evidence="14" type="ORF">GCM10010995_16810</name>
</gene>
<evidence type="ECO:0000256" key="2">
    <source>
        <dbReference type="ARBA" id="ARBA00003968"/>
    </source>
</evidence>
<dbReference type="Gene3D" id="3.40.50.2020">
    <property type="match status" value="1"/>
</dbReference>
<dbReference type="InterPro" id="IPR005764">
    <property type="entry name" value="Ade_phspho_trans"/>
</dbReference>
<evidence type="ECO:0000259" key="13">
    <source>
        <dbReference type="Pfam" id="PF00156"/>
    </source>
</evidence>
<dbReference type="Proteomes" id="UP000636949">
    <property type="component" value="Unassembled WGS sequence"/>
</dbReference>
<dbReference type="NCBIfam" id="NF002636">
    <property type="entry name" value="PRK02304.1-5"/>
    <property type="match status" value="1"/>
</dbReference>
<proteinExistence type="inferred from homology"/>
<dbReference type="PANTHER" id="PTHR32315:SF3">
    <property type="entry name" value="ADENINE PHOSPHORIBOSYLTRANSFERASE"/>
    <property type="match status" value="1"/>
</dbReference>
<keyword evidence="15" id="KW-1185">Reference proteome</keyword>
<evidence type="ECO:0000256" key="10">
    <source>
        <dbReference type="ARBA" id="ARBA00022679"/>
    </source>
</evidence>
<organism evidence="14 15">
    <name type="scientific">Cysteiniphilum litorale</name>
    <dbReference type="NCBI Taxonomy" id="2056700"/>
    <lineage>
        <taxon>Bacteria</taxon>
        <taxon>Pseudomonadati</taxon>
        <taxon>Pseudomonadota</taxon>
        <taxon>Gammaproteobacteria</taxon>
        <taxon>Thiotrichales</taxon>
        <taxon>Fastidiosibacteraceae</taxon>
        <taxon>Cysteiniphilum</taxon>
    </lineage>
</organism>
<sequence>MSIITIKSLITAVPDFPKPGILFRDITPLLANADGLTQTASLMAERIKEKGLKPTIIAGPESRGFIFGVALAKHLSIGFVPIRKPGKLPRAVHTCEYELEYGTDRLEVHQDAFSNDDQVLLVDDLLATGGTASACVELVRKAGANVLGSLFVIELNGLNGRDKMPQDIFIDSLVQYD</sequence>
<evidence type="ECO:0000256" key="4">
    <source>
        <dbReference type="ARBA" id="ARBA00004659"/>
    </source>
</evidence>
<evidence type="ECO:0000256" key="5">
    <source>
        <dbReference type="ARBA" id="ARBA00008391"/>
    </source>
</evidence>
<evidence type="ECO:0000256" key="9">
    <source>
        <dbReference type="ARBA" id="ARBA00022676"/>
    </source>
</evidence>
<dbReference type="InterPro" id="IPR000836">
    <property type="entry name" value="PRTase_dom"/>
</dbReference>
<name>A0A8J2Z5B8_9GAMM</name>
<evidence type="ECO:0000313" key="14">
    <source>
        <dbReference type="EMBL" id="GGG00119.1"/>
    </source>
</evidence>
<evidence type="ECO:0000256" key="3">
    <source>
        <dbReference type="ARBA" id="ARBA00004496"/>
    </source>
</evidence>
<dbReference type="HAMAP" id="MF_00004">
    <property type="entry name" value="Aden_phosphoribosyltr"/>
    <property type="match status" value="1"/>
</dbReference>
<dbReference type="SUPFAM" id="SSF53271">
    <property type="entry name" value="PRTase-like"/>
    <property type="match status" value="1"/>
</dbReference>
<evidence type="ECO:0000256" key="1">
    <source>
        <dbReference type="ARBA" id="ARBA00000868"/>
    </source>
</evidence>
<comment type="pathway">
    <text evidence="4 12">Purine metabolism; AMP biosynthesis via salvage pathway; AMP from adenine: step 1/1.</text>
</comment>
<dbReference type="GO" id="GO:0005737">
    <property type="term" value="C:cytoplasm"/>
    <property type="evidence" value="ECO:0007669"/>
    <property type="project" value="UniProtKB-SubCell"/>
</dbReference>
<dbReference type="InterPro" id="IPR029057">
    <property type="entry name" value="PRTase-like"/>
</dbReference>
<reference evidence="14" key="1">
    <citation type="journal article" date="2014" name="Int. J. Syst. Evol. Microbiol.">
        <title>Complete genome sequence of Corynebacterium casei LMG S-19264T (=DSM 44701T), isolated from a smear-ripened cheese.</title>
        <authorList>
            <consortium name="US DOE Joint Genome Institute (JGI-PGF)"/>
            <person name="Walter F."/>
            <person name="Albersmeier A."/>
            <person name="Kalinowski J."/>
            <person name="Ruckert C."/>
        </authorList>
    </citation>
    <scope>NUCLEOTIDE SEQUENCE</scope>
    <source>
        <strain evidence="14">CGMCC 1.15758</strain>
    </source>
</reference>
<dbReference type="NCBIfam" id="NF002634">
    <property type="entry name" value="PRK02304.1-3"/>
    <property type="match status" value="1"/>
</dbReference>
<dbReference type="NCBIfam" id="TIGR01090">
    <property type="entry name" value="apt"/>
    <property type="match status" value="1"/>
</dbReference>
<dbReference type="GO" id="GO:0006166">
    <property type="term" value="P:purine ribonucleoside salvage"/>
    <property type="evidence" value="ECO:0007669"/>
    <property type="project" value="UniProtKB-UniRule"/>
</dbReference>
<comment type="caution">
    <text evidence="14">The sequence shown here is derived from an EMBL/GenBank/DDBJ whole genome shotgun (WGS) entry which is preliminary data.</text>
</comment>
<comment type="similarity">
    <text evidence="5 12">Belongs to the purine/pyrimidine phosphoribosyltransferase family.</text>
</comment>
<dbReference type="Pfam" id="PF00156">
    <property type="entry name" value="Pribosyltran"/>
    <property type="match status" value="1"/>
</dbReference>